<comment type="caution">
    <text evidence="3">The sequence shown here is derived from an EMBL/GenBank/DDBJ whole genome shotgun (WGS) entry which is preliminary data.</text>
</comment>
<dbReference type="InterPro" id="IPR036079">
    <property type="entry name" value="ATPase_csu/dsu_sf"/>
</dbReference>
<dbReference type="PANTHER" id="PTHR38682:SF1">
    <property type="entry name" value="V-TYPE ATP SYNTHASE SUBUNIT C"/>
    <property type="match status" value="1"/>
</dbReference>
<dbReference type="Gene3D" id="1.10.132.50">
    <property type="entry name" value="ATP synthase (C/AC39) subunit, domain 3"/>
    <property type="match status" value="1"/>
</dbReference>
<evidence type="ECO:0008006" key="4">
    <source>
        <dbReference type="Google" id="ProtNLM"/>
    </source>
</evidence>
<name>X1W3A8_9ZZZZ</name>
<dbReference type="InterPro" id="IPR050873">
    <property type="entry name" value="V-ATPase_V0D/AC39_subunit"/>
</dbReference>
<protein>
    <recommendedName>
        <fullName evidence="4">V-type ATP synthase subunit C</fullName>
    </recommendedName>
</protein>
<keyword evidence="1" id="KW-0813">Transport</keyword>
<evidence type="ECO:0000256" key="2">
    <source>
        <dbReference type="ARBA" id="ARBA00023065"/>
    </source>
</evidence>
<proteinExistence type="predicted"/>
<dbReference type="InterPro" id="IPR002843">
    <property type="entry name" value="ATPase_V0-cplx_csu/dsu"/>
</dbReference>
<organism evidence="3">
    <name type="scientific">marine sediment metagenome</name>
    <dbReference type="NCBI Taxonomy" id="412755"/>
    <lineage>
        <taxon>unclassified sequences</taxon>
        <taxon>metagenomes</taxon>
        <taxon>ecological metagenomes</taxon>
    </lineage>
</organism>
<dbReference type="AlphaFoldDB" id="X1W3A8"/>
<dbReference type="Pfam" id="PF01992">
    <property type="entry name" value="vATP-synt_AC39"/>
    <property type="match status" value="1"/>
</dbReference>
<dbReference type="PANTHER" id="PTHR38682">
    <property type="entry name" value="V-TYPE ATP SYNTHASE SUBUNIT C"/>
    <property type="match status" value="1"/>
</dbReference>
<accession>X1W3A8</accession>
<feature type="non-terminal residue" evidence="3">
    <location>
        <position position="1"/>
    </location>
</feature>
<dbReference type="EMBL" id="BARW01036337">
    <property type="protein sequence ID" value="GAJ25130.1"/>
    <property type="molecule type" value="Genomic_DNA"/>
</dbReference>
<dbReference type="SUPFAM" id="SSF103486">
    <property type="entry name" value="V-type ATP synthase subunit C"/>
    <property type="match status" value="1"/>
</dbReference>
<evidence type="ECO:0000313" key="3">
    <source>
        <dbReference type="EMBL" id="GAJ25130.1"/>
    </source>
</evidence>
<keyword evidence="2" id="KW-0406">Ion transport</keyword>
<dbReference type="GO" id="GO:0046961">
    <property type="term" value="F:proton-transporting ATPase activity, rotational mechanism"/>
    <property type="evidence" value="ECO:0007669"/>
    <property type="project" value="InterPro"/>
</dbReference>
<dbReference type="InterPro" id="IPR044911">
    <property type="entry name" value="V-type_ATPase_csu/dsu_dom_3"/>
</dbReference>
<reference evidence="3" key="1">
    <citation type="journal article" date="2014" name="Front. Microbiol.">
        <title>High frequency of phylogenetically diverse reductive dehalogenase-homologous genes in deep subseafloor sedimentary metagenomes.</title>
        <authorList>
            <person name="Kawai M."/>
            <person name="Futagami T."/>
            <person name="Toyoda A."/>
            <person name="Takaki Y."/>
            <person name="Nishi S."/>
            <person name="Hori S."/>
            <person name="Arai W."/>
            <person name="Tsubouchi T."/>
            <person name="Morono Y."/>
            <person name="Uchiyama I."/>
            <person name="Ito T."/>
            <person name="Fujiyama A."/>
            <person name="Inagaki F."/>
            <person name="Takami H."/>
        </authorList>
    </citation>
    <scope>NUCLEOTIDE SEQUENCE</scope>
    <source>
        <strain evidence="3">Expedition CK06-06</strain>
    </source>
</reference>
<evidence type="ECO:0000256" key="1">
    <source>
        <dbReference type="ARBA" id="ARBA00022448"/>
    </source>
</evidence>
<sequence>VEGVESRLMAEARLDGEYYKNLLDMTKGITDGAILSKVFSTIIDMTNLQIILRAIIGGIGPEAAEYTISGGYMISDGVVKDLISLKLTEIPGRLENTQYSKVAEEVVDSYDRTKSIAVVDEIIEKHKFRLSQEILSPRVLSPLMIAWYLILKEVEIRNLRLILKAMFDNIPVEEIRNCLVLSS</sequence>
<gene>
    <name evidence="3" type="ORF">S12H4_56428</name>
</gene>